<accession>A0ABP7T1M1</accession>
<comment type="caution">
    <text evidence="2">The sequence shown here is derived from an EMBL/GenBank/DDBJ whole genome shotgun (WGS) entry which is preliminary data.</text>
</comment>
<proteinExistence type="predicted"/>
<evidence type="ECO:0000256" key="1">
    <source>
        <dbReference type="SAM" id="MobiDB-lite"/>
    </source>
</evidence>
<protein>
    <submittedName>
        <fullName evidence="2">Uncharacterized protein</fullName>
    </submittedName>
</protein>
<feature type="region of interest" description="Disordered" evidence="1">
    <location>
        <begin position="105"/>
        <end position="129"/>
    </location>
</feature>
<dbReference type="Proteomes" id="UP001500456">
    <property type="component" value="Unassembled WGS sequence"/>
</dbReference>
<gene>
    <name evidence="2" type="ORF">GCM10022232_74710</name>
</gene>
<organism evidence="2 3">
    <name type="scientific">Streptomyces plumbiresistens</name>
    <dbReference type="NCBI Taxonomy" id="511811"/>
    <lineage>
        <taxon>Bacteria</taxon>
        <taxon>Bacillati</taxon>
        <taxon>Actinomycetota</taxon>
        <taxon>Actinomycetes</taxon>
        <taxon>Kitasatosporales</taxon>
        <taxon>Streptomycetaceae</taxon>
        <taxon>Streptomyces</taxon>
    </lineage>
</organism>
<evidence type="ECO:0000313" key="3">
    <source>
        <dbReference type="Proteomes" id="UP001500456"/>
    </source>
</evidence>
<feature type="compositionally biased region" description="Basic and acidic residues" evidence="1">
    <location>
        <begin position="108"/>
        <end position="129"/>
    </location>
</feature>
<keyword evidence="3" id="KW-1185">Reference proteome</keyword>
<name>A0ABP7T1M1_9ACTN</name>
<dbReference type="EMBL" id="BAAAZX010000028">
    <property type="protein sequence ID" value="GAA4019570.1"/>
    <property type="molecule type" value="Genomic_DNA"/>
</dbReference>
<evidence type="ECO:0000313" key="2">
    <source>
        <dbReference type="EMBL" id="GAA4019570.1"/>
    </source>
</evidence>
<reference evidence="3" key="1">
    <citation type="journal article" date="2019" name="Int. J. Syst. Evol. Microbiol.">
        <title>The Global Catalogue of Microorganisms (GCM) 10K type strain sequencing project: providing services to taxonomists for standard genome sequencing and annotation.</title>
        <authorList>
            <consortium name="The Broad Institute Genomics Platform"/>
            <consortium name="The Broad Institute Genome Sequencing Center for Infectious Disease"/>
            <person name="Wu L."/>
            <person name="Ma J."/>
        </authorList>
    </citation>
    <scope>NUCLEOTIDE SEQUENCE [LARGE SCALE GENOMIC DNA]</scope>
    <source>
        <strain evidence="3">JCM 16924</strain>
    </source>
</reference>
<sequence length="129" mass="14033">MEGEFEQGMQPVALGCGEELAGFVSGEGFEASGPWGAGADVAGDVARDLFLASVQGRGVSVRQLSPRDQFLKRYNETLEQSAAQCGADEEAVRLGMEQRKRLSGNYTPEEKAAKAQLLRDRIAEGRRRR</sequence>